<dbReference type="SUPFAM" id="SSF56281">
    <property type="entry name" value="Metallo-hydrolase/oxidoreductase"/>
    <property type="match status" value="1"/>
</dbReference>
<feature type="domain" description="Metallo-beta-lactamase" evidence="1">
    <location>
        <begin position="19"/>
        <end position="226"/>
    </location>
</feature>
<dbReference type="PANTHER" id="PTHR30619">
    <property type="entry name" value="DNA INTERNALIZATION/COMPETENCE PROTEIN COMEC/REC2"/>
    <property type="match status" value="1"/>
</dbReference>
<accession>A0AAE3ABR3</accession>
<evidence type="ECO:0000259" key="1">
    <source>
        <dbReference type="Pfam" id="PF00753"/>
    </source>
</evidence>
<dbReference type="Gene3D" id="3.60.15.10">
    <property type="entry name" value="Ribonuclease Z/Hydroxyacylglutathione hydrolase-like"/>
    <property type="match status" value="1"/>
</dbReference>
<evidence type="ECO:0000313" key="3">
    <source>
        <dbReference type="Proteomes" id="UP001198220"/>
    </source>
</evidence>
<dbReference type="Pfam" id="PF00753">
    <property type="entry name" value="Lactamase_B"/>
    <property type="match status" value="1"/>
</dbReference>
<sequence>MKEILILSSKSYENSSTTNYGDCILINTGTELVIYDCGHEAHADFVINYMSQNGFDKAKLILSHNDSDHFDGIPKLLNEDKISVIRTTLLLKYKDRILEEIDDKRKSRNSVAQQILDLYDNIAQLSGAPLEDIYEHPEDLCDEVSIVGPDFDYMIQTVAKRLDGREGDTMDGETAVNATSIQVKVNVGSHTLLLCGDCSFPAIENIVHDYNAVQLPHHGKCKQAEKIFENKSDQAYSVYIVSDNTGNSNGGSDNLTTKGHRVYNTKKEGNITINNSTFSGSTIKTGRILGI</sequence>
<gene>
    <name evidence="2" type="ORF">LKD36_12340</name>
</gene>
<reference evidence="2 3" key="1">
    <citation type="submission" date="2021-10" db="EMBL/GenBank/DDBJ databases">
        <title>Anaerobic single-cell dispensing facilitates the cultivation of human gut bacteria.</title>
        <authorList>
            <person name="Afrizal A."/>
        </authorList>
    </citation>
    <scope>NUCLEOTIDE SEQUENCE [LARGE SCALE GENOMIC DNA]</scope>
    <source>
        <strain evidence="2 3">CLA-AA-H276</strain>
    </source>
</reference>
<comment type="caution">
    <text evidence="2">The sequence shown here is derived from an EMBL/GenBank/DDBJ whole genome shotgun (WGS) entry which is preliminary data.</text>
</comment>
<dbReference type="PANTHER" id="PTHR30619:SF1">
    <property type="entry name" value="RECOMBINATION PROTEIN 2"/>
    <property type="match status" value="1"/>
</dbReference>
<dbReference type="InterPro" id="IPR036866">
    <property type="entry name" value="RibonucZ/Hydroxyglut_hydro"/>
</dbReference>
<evidence type="ECO:0000313" key="2">
    <source>
        <dbReference type="EMBL" id="MCC2126956.1"/>
    </source>
</evidence>
<dbReference type="InterPro" id="IPR052159">
    <property type="entry name" value="Competence_DNA_uptake"/>
</dbReference>
<protein>
    <submittedName>
        <fullName evidence="2">MBL fold metallo-hydrolase</fullName>
    </submittedName>
</protein>
<dbReference type="EMBL" id="JAJEPS010000013">
    <property type="protein sequence ID" value="MCC2126956.1"/>
    <property type="molecule type" value="Genomic_DNA"/>
</dbReference>
<dbReference type="RefSeq" id="WP_308459754.1">
    <property type="nucleotide sequence ID" value="NZ_JAJEPS010000013.1"/>
</dbReference>
<organism evidence="2 3">
    <name type="scientific">Hominiventricola filiformis</name>
    <dbReference type="NCBI Taxonomy" id="2885352"/>
    <lineage>
        <taxon>Bacteria</taxon>
        <taxon>Bacillati</taxon>
        <taxon>Bacillota</taxon>
        <taxon>Clostridia</taxon>
        <taxon>Lachnospirales</taxon>
        <taxon>Lachnospiraceae</taxon>
        <taxon>Hominiventricola</taxon>
    </lineage>
</organism>
<dbReference type="InterPro" id="IPR001279">
    <property type="entry name" value="Metallo-B-lactamas"/>
</dbReference>
<keyword evidence="3" id="KW-1185">Reference proteome</keyword>
<dbReference type="Proteomes" id="UP001198220">
    <property type="component" value="Unassembled WGS sequence"/>
</dbReference>
<name>A0AAE3ABR3_9FIRM</name>
<dbReference type="AlphaFoldDB" id="A0AAE3ABR3"/>
<proteinExistence type="predicted"/>